<gene>
    <name evidence="3" type="primary">Necator_chrIV.g16944</name>
    <name evidence="3" type="ORF">RB195_003646</name>
</gene>
<dbReference type="Proteomes" id="UP001303046">
    <property type="component" value="Unassembled WGS sequence"/>
</dbReference>
<comment type="caution">
    <text evidence="3">The sequence shown here is derived from an EMBL/GenBank/DDBJ whole genome shotgun (WGS) entry which is preliminary data.</text>
</comment>
<evidence type="ECO:0000256" key="2">
    <source>
        <dbReference type="SAM" id="Phobius"/>
    </source>
</evidence>
<organism evidence="3 4">
    <name type="scientific">Necator americanus</name>
    <name type="common">Human hookworm</name>
    <dbReference type="NCBI Taxonomy" id="51031"/>
    <lineage>
        <taxon>Eukaryota</taxon>
        <taxon>Metazoa</taxon>
        <taxon>Ecdysozoa</taxon>
        <taxon>Nematoda</taxon>
        <taxon>Chromadorea</taxon>
        <taxon>Rhabditida</taxon>
        <taxon>Rhabditina</taxon>
        <taxon>Rhabditomorpha</taxon>
        <taxon>Strongyloidea</taxon>
        <taxon>Ancylostomatidae</taxon>
        <taxon>Bunostominae</taxon>
        <taxon>Necator</taxon>
    </lineage>
</organism>
<feature type="transmembrane region" description="Helical" evidence="2">
    <location>
        <begin position="6"/>
        <end position="28"/>
    </location>
</feature>
<dbReference type="EMBL" id="JAVFWL010000004">
    <property type="protein sequence ID" value="KAK6752347.1"/>
    <property type="molecule type" value="Genomic_DNA"/>
</dbReference>
<keyword evidence="2" id="KW-1133">Transmembrane helix</keyword>
<evidence type="ECO:0000313" key="3">
    <source>
        <dbReference type="EMBL" id="KAK6752347.1"/>
    </source>
</evidence>
<evidence type="ECO:0000313" key="4">
    <source>
        <dbReference type="Proteomes" id="UP001303046"/>
    </source>
</evidence>
<keyword evidence="2" id="KW-0812">Transmembrane</keyword>
<keyword evidence="4" id="KW-1185">Reference proteome</keyword>
<feature type="transmembrane region" description="Helical" evidence="2">
    <location>
        <begin position="35"/>
        <end position="55"/>
    </location>
</feature>
<name>A0ABR1DPH2_NECAM</name>
<protein>
    <submittedName>
        <fullName evidence="3">Uncharacterized protein</fullName>
    </submittedName>
</protein>
<evidence type="ECO:0000256" key="1">
    <source>
        <dbReference type="SAM" id="MobiDB-lite"/>
    </source>
</evidence>
<reference evidence="3 4" key="1">
    <citation type="submission" date="2023-08" db="EMBL/GenBank/DDBJ databases">
        <title>A Necator americanus chromosomal reference genome.</title>
        <authorList>
            <person name="Ilik V."/>
            <person name="Petrzelkova K.J."/>
            <person name="Pardy F."/>
            <person name="Fuh T."/>
            <person name="Niatou-Singa F.S."/>
            <person name="Gouil Q."/>
            <person name="Baker L."/>
            <person name="Ritchie M.E."/>
            <person name="Jex A.R."/>
            <person name="Gazzola D."/>
            <person name="Li H."/>
            <person name="Toshio Fujiwara R."/>
            <person name="Zhan B."/>
            <person name="Aroian R.V."/>
            <person name="Pafco B."/>
            <person name="Schwarz E.M."/>
        </authorList>
    </citation>
    <scope>NUCLEOTIDE SEQUENCE [LARGE SCALE GENOMIC DNA]</scope>
    <source>
        <strain evidence="3 4">Aroian</strain>
        <tissue evidence="3">Whole animal</tissue>
    </source>
</reference>
<feature type="transmembrane region" description="Helical" evidence="2">
    <location>
        <begin position="102"/>
        <end position="125"/>
    </location>
</feature>
<feature type="region of interest" description="Disordered" evidence="1">
    <location>
        <begin position="132"/>
        <end position="180"/>
    </location>
</feature>
<feature type="transmembrane region" description="Helical" evidence="2">
    <location>
        <begin position="67"/>
        <end position="90"/>
    </location>
</feature>
<keyword evidence="2" id="KW-0472">Membrane</keyword>
<sequence>MACVAVHSHLLFVLLTTYINMNFFVIVGGRHRFKLSISVVLHFLAIICVSFVILINNMDRCSSVLPSSAIVVILQFTFLFNLIGSISLFTHRISTDGLRSTPILGCAILSACTCAFVFCTAMFFAKMPPKRTTPHGVRPSGARPPTAPKEAYHPPKALMESPPAAPKEPPPPSPFKASLE</sequence>
<feature type="compositionally biased region" description="Pro residues" evidence="1">
    <location>
        <begin position="163"/>
        <end position="174"/>
    </location>
</feature>
<accession>A0ABR1DPH2</accession>
<proteinExistence type="predicted"/>